<name>A0A9D5M6T4_9FIRM</name>
<dbReference type="Gene3D" id="3.40.50.720">
    <property type="entry name" value="NAD(P)-binding Rossmann-like Domain"/>
    <property type="match status" value="2"/>
</dbReference>
<protein>
    <submittedName>
        <fullName evidence="3">Dipicolinate synthase</fullName>
    </submittedName>
</protein>
<evidence type="ECO:0000259" key="1">
    <source>
        <dbReference type="Pfam" id="PF02826"/>
    </source>
</evidence>
<dbReference type="InterPro" id="IPR036291">
    <property type="entry name" value="NAD(P)-bd_dom_sf"/>
</dbReference>
<dbReference type="RefSeq" id="WP_226393163.1">
    <property type="nucleotide sequence ID" value="NZ_JADCKB010000019.1"/>
</dbReference>
<dbReference type="GO" id="GO:0051287">
    <property type="term" value="F:NAD binding"/>
    <property type="evidence" value="ECO:0007669"/>
    <property type="project" value="InterPro"/>
</dbReference>
<dbReference type="Pfam" id="PF02826">
    <property type="entry name" value="2-Hacid_dh_C"/>
    <property type="match status" value="1"/>
</dbReference>
<keyword evidence="4" id="KW-1185">Reference proteome</keyword>
<dbReference type="InterPro" id="IPR031629">
    <property type="entry name" value="DpaA_N"/>
</dbReference>
<comment type="caution">
    <text evidence="3">The sequence shown here is derived from an EMBL/GenBank/DDBJ whole genome shotgun (WGS) entry which is preliminary data.</text>
</comment>
<dbReference type="AlphaFoldDB" id="A0A9D5M6T4"/>
<sequence>MNQILTFAFIGGDLRQVRAISGLVHQGHKARVFGLEGISFPHDIEIYKSKDVPDCISGADVVVLPVPYHNGEETLNAPFSSGKIYLNEIMDAMHSNQILLAGKVDAYIQAQAESRGISLTDYMKREEMSVLNGIPTVEGAIEIAMAETAHTIHGSRCLVLGYGRIGKLLAQTLKGLGAEVYVAARKCSDLAWIKANIG</sequence>
<dbReference type="EMBL" id="JADCKB010000019">
    <property type="protein sequence ID" value="MBE5040609.1"/>
    <property type="molecule type" value="Genomic_DNA"/>
</dbReference>
<feature type="domain" description="Dipicolinate synthase subunit A N-terminal" evidence="2">
    <location>
        <begin position="7"/>
        <end position="123"/>
    </location>
</feature>
<organism evidence="3 4">
    <name type="scientific">Ructibacterium gallinarum</name>
    <dbReference type="NCBI Taxonomy" id="2779355"/>
    <lineage>
        <taxon>Bacteria</taxon>
        <taxon>Bacillati</taxon>
        <taxon>Bacillota</taxon>
        <taxon>Clostridia</taxon>
        <taxon>Eubacteriales</taxon>
        <taxon>Oscillospiraceae</taxon>
        <taxon>Ructibacterium</taxon>
    </lineage>
</organism>
<proteinExistence type="predicted"/>
<dbReference type="InterPro" id="IPR006140">
    <property type="entry name" value="D-isomer_DH_NAD-bd"/>
</dbReference>
<reference evidence="3" key="1">
    <citation type="submission" date="2020-10" db="EMBL/GenBank/DDBJ databases">
        <title>ChiBAC.</title>
        <authorList>
            <person name="Zenner C."/>
            <person name="Hitch T.C.A."/>
            <person name="Clavel T."/>
        </authorList>
    </citation>
    <scope>NUCLEOTIDE SEQUENCE</scope>
    <source>
        <strain evidence="3">DSM 107454</strain>
    </source>
</reference>
<gene>
    <name evidence="3" type="ORF">INF28_09060</name>
</gene>
<dbReference type="Proteomes" id="UP000806542">
    <property type="component" value="Unassembled WGS sequence"/>
</dbReference>
<dbReference type="SUPFAM" id="SSF51735">
    <property type="entry name" value="NAD(P)-binding Rossmann-fold domains"/>
    <property type="match status" value="1"/>
</dbReference>
<feature type="domain" description="D-isomer specific 2-hydroxyacid dehydrogenase NAD-binding" evidence="1">
    <location>
        <begin position="147"/>
        <end position="186"/>
    </location>
</feature>
<accession>A0A9D5M6T4</accession>
<evidence type="ECO:0000313" key="4">
    <source>
        <dbReference type="Proteomes" id="UP000806542"/>
    </source>
</evidence>
<evidence type="ECO:0000313" key="3">
    <source>
        <dbReference type="EMBL" id="MBE5040609.1"/>
    </source>
</evidence>
<dbReference type="Pfam" id="PF16924">
    <property type="entry name" value="DpaA_N"/>
    <property type="match status" value="1"/>
</dbReference>
<evidence type="ECO:0000259" key="2">
    <source>
        <dbReference type="Pfam" id="PF16924"/>
    </source>
</evidence>